<dbReference type="STRING" id="1447883.A0A2B7X4X4"/>
<dbReference type="Proteomes" id="UP000224634">
    <property type="component" value="Unassembled WGS sequence"/>
</dbReference>
<evidence type="ECO:0000256" key="1">
    <source>
        <dbReference type="ARBA" id="ARBA00022603"/>
    </source>
</evidence>
<dbReference type="Gene3D" id="3.90.1410.10">
    <property type="entry name" value="set domain protein methyltransferase, domain 1"/>
    <property type="match status" value="1"/>
</dbReference>
<dbReference type="GO" id="GO:0016279">
    <property type="term" value="F:protein-lysine N-methyltransferase activity"/>
    <property type="evidence" value="ECO:0007669"/>
    <property type="project" value="UniProtKB-UniRule"/>
</dbReference>
<dbReference type="Pfam" id="PF09273">
    <property type="entry name" value="Rubis-subs-bind"/>
    <property type="match status" value="1"/>
</dbReference>
<dbReference type="InterPro" id="IPR036464">
    <property type="entry name" value="Rubisco_LSMT_subst-bd_sf"/>
</dbReference>
<evidence type="ECO:0000256" key="2">
    <source>
        <dbReference type="ARBA" id="ARBA00022679"/>
    </source>
</evidence>
<dbReference type="PANTHER" id="PTHR13271">
    <property type="entry name" value="UNCHARACTERIZED PUTATIVE METHYLTRANSFERASE"/>
    <property type="match status" value="1"/>
</dbReference>
<accession>A0A2B7X4X4</accession>
<dbReference type="InterPro" id="IPR050600">
    <property type="entry name" value="SETD3_SETD6_MTase"/>
</dbReference>
<dbReference type="Gene3D" id="3.90.1420.10">
    <property type="entry name" value="Rubisco LSMT, substrate-binding domain"/>
    <property type="match status" value="1"/>
</dbReference>
<keyword evidence="3" id="KW-0949">S-adenosyl-L-methionine</keyword>
<dbReference type="GO" id="GO:0032259">
    <property type="term" value="P:methylation"/>
    <property type="evidence" value="ECO:0007669"/>
    <property type="project" value="UniProtKB-KW"/>
</dbReference>
<dbReference type="FunFam" id="3.90.1410.10:FF:000007">
    <property type="entry name" value="Ribosomal lysine N-methyltransferase 4"/>
    <property type="match status" value="1"/>
</dbReference>
<feature type="domain" description="SET" evidence="4">
    <location>
        <begin position="34"/>
        <end position="276"/>
    </location>
</feature>
<dbReference type="InterPro" id="IPR015353">
    <property type="entry name" value="Rubisco_LSMT_subst-bd"/>
</dbReference>
<evidence type="ECO:0000313" key="6">
    <source>
        <dbReference type="Proteomes" id="UP000224634"/>
    </source>
</evidence>
<evidence type="ECO:0000313" key="5">
    <source>
        <dbReference type="EMBL" id="PGH03910.1"/>
    </source>
</evidence>
<keyword evidence="6" id="KW-1185">Reference proteome</keyword>
<proteinExistence type="predicted"/>
<dbReference type="AlphaFoldDB" id="A0A2B7X4X4"/>
<dbReference type="PANTHER" id="PTHR13271:SF34">
    <property type="entry name" value="N-LYSINE METHYLTRANSFERASE SETD6"/>
    <property type="match status" value="1"/>
</dbReference>
<keyword evidence="2" id="KW-0808">Transferase</keyword>
<name>A0A2B7X4X4_POLH7</name>
<organism evidence="5 6">
    <name type="scientific">Polytolypa hystricis (strain UAMH7299)</name>
    <dbReference type="NCBI Taxonomy" id="1447883"/>
    <lineage>
        <taxon>Eukaryota</taxon>
        <taxon>Fungi</taxon>
        <taxon>Dikarya</taxon>
        <taxon>Ascomycota</taxon>
        <taxon>Pezizomycotina</taxon>
        <taxon>Eurotiomycetes</taxon>
        <taxon>Eurotiomycetidae</taxon>
        <taxon>Onygenales</taxon>
        <taxon>Onygenales incertae sedis</taxon>
        <taxon>Polytolypa</taxon>
    </lineage>
</organism>
<sequence length="480" mass="53632">MSNPNHFPSVDDFSSLSDAFMHWLKSNPGVRVNPKIKIADLRFQGSGRGVVACDEIAEDEELFAIPHNLILSVQNSSLKSHLDLAESDLDPWLSLILVMVYEYLQSGASRWASYFSVLPTSFDTLMFWTEGELRELQGSAVVNKIGRKDADESILNGLLPLISKNPHLFRLPSAVSSYESPEGRQALLALAHRMGSLIMAYAFDVEKGEDDEEEGQDGYVTDDEQQMLPKGMVPLADILNADGERNNARLFQEDGYFVMKAIKSVHTGEELFNDYGEIPRADLLRRYGYVTDNYAQYDVVEIPLQTICRVAGLGSIEPGPDQPQLEFLDDLGVLDDGYSIPRIPRSTPLVESLPDELLIVLQTLSLSTDQLNHFRSRNKAPKPTLSAEQASFLAEVVRQRCRDYSTDIGEDERFLAALTASGSETADQPSQRRRKMAIQVRKGEKEILTQLLTSIEEYVAQGTKRTAEDAPNGVEKRRKV</sequence>
<keyword evidence="1" id="KW-0489">Methyltransferase</keyword>
<dbReference type="Pfam" id="PF00856">
    <property type="entry name" value="SET"/>
    <property type="match status" value="1"/>
</dbReference>
<dbReference type="SUPFAM" id="SSF82199">
    <property type="entry name" value="SET domain"/>
    <property type="match status" value="1"/>
</dbReference>
<dbReference type="InterPro" id="IPR001214">
    <property type="entry name" value="SET_dom"/>
</dbReference>
<reference evidence="5 6" key="1">
    <citation type="submission" date="2017-10" db="EMBL/GenBank/DDBJ databases">
        <title>Comparative genomics in systemic dimorphic fungi from Ajellomycetaceae.</title>
        <authorList>
            <person name="Munoz J.F."/>
            <person name="Mcewen J.G."/>
            <person name="Clay O.K."/>
            <person name="Cuomo C.A."/>
        </authorList>
    </citation>
    <scope>NUCLEOTIDE SEQUENCE [LARGE SCALE GENOMIC DNA]</scope>
    <source>
        <strain evidence="5 6">UAMH7299</strain>
    </source>
</reference>
<dbReference type="GO" id="GO:0005634">
    <property type="term" value="C:nucleus"/>
    <property type="evidence" value="ECO:0007669"/>
    <property type="project" value="UniProtKB-SubCell"/>
</dbReference>
<dbReference type="PROSITE" id="PS50280">
    <property type="entry name" value="SET"/>
    <property type="match status" value="1"/>
</dbReference>
<gene>
    <name evidence="5" type="ORF">AJ80_08612</name>
</gene>
<evidence type="ECO:0000259" key="4">
    <source>
        <dbReference type="PROSITE" id="PS50280"/>
    </source>
</evidence>
<comment type="caution">
    <text evidence="5">The sequence shown here is derived from an EMBL/GenBank/DDBJ whole genome shotgun (WGS) entry which is preliminary data.</text>
</comment>
<dbReference type="OrthoDB" id="341421at2759"/>
<dbReference type="SUPFAM" id="SSF81822">
    <property type="entry name" value="RuBisCo LSMT C-terminal, substrate-binding domain"/>
    <property type="match status" value="1"/>
</dbReference>
<evidence type="ECO:0000256" key="3">
    <source>
        <dbReference type="ARBA" id="ARBA00022691"/>
    </source>
</evidence>
<dbReference type="EMBL" id="PDNA01000205">
    <property type="protein sequence ID" value="PGH03910.1"/>
    <property type="molecule type" value="Genomic_DNA"/>
</dbReference>
<protein>
    <recommendedName>
        <fullName evidence="4">SET domain-containing protein</fullName>
    </recommendedName>
</protein>
<dbReference type="InterPro" id="IPR046341">
    <property type="entry name" value="SET_dom_sf"/>
</dbReference>